<evidence type="ECO:0000313" key="2">
    <source>
        <dbReference type="Proteomes" id="UP000626109"/>
    </source>
</evidence>
<gene>
    <name evidence="1" type="ORF">PGLA2088_LOCUS20148</name>
</gene>
<name>A0A813JD95_POLGL</name>
<dbReference type="EMBL" id="CAJNNW010025373">
    <property type="protein sequence ID" value="CAE8677017.1"/>
    <property type="molecule type" value="Genomic_DNA"/>
</dbReference>
<feature type="non-terminal residue" evidence="1">
    <location>
        <position position="1"/>
    </location>
</feature>
<reference evidence="1" key="1">
    <citation type="submission" date="2021-02" db="EMBL/GenBank/DDBJ databases">
        <authorList>
            <person name="Dougan E. K."/>
            <person name="Rhodes N."/>
            <person name="Thang M."/>
            <person name="Chan C."/>
        </authorList>
    </citation>
    <scope>NUCLEOTIDE SEQUENCE</scope>
</reference>
<comment type="caution">
    <text evidence="1">The sequence shown here is derived from an EMBL/GenBank/DDBJ whole genome shotgun (WGS) entry which is preliminary data.</text>
</comment>
<dbReference type="Proteomes" id="UP000626109">
    <property type="component" value="Unassembled WGS sequence"/>
</dbReference>
<accession>A0A813JD95</accession>
<sequence length="264" mass="29553">PEKVQKGASSGLFLSQRSLARFPKSDAQKLFYKSSNYDFDGKQVTKEEKGSSFRRVQEIGRYDCEFVKYPKDIPLRTRYSQTYTLQFPAKKATDFEVNRYMVELKSAGNAPAVPIPFTTTTTNFDAFKFPSPEEMRWAKPALIFSTASRSSGGTGKVEFAKSQTQSTHNGDLGGFDATSAQVKPAHELEVDPNAQQAFWTSRYRGDFESSKPLCQGHKPKWRKREGVKLVNKVLEEMGRPIRHSSSAPSLAPRCLPVSLIGIGH</sequence>
<organism evidence="1 2">
    <name type="scientific">Polarella glacialis</name>
    <name type="common">Dinoflagellate</name>
    <dbReference type="NCBI Taxonomy" id="89957"/>
    <lineage>
        <taxon>Eukaryota</taxon>
        <taxon>Sar</taxon>
        <taxon>Alveolata</taxon>
        <taxon>Dinophyceae</taxon>
        <taxon>Suessiales</taxon>
        <taxon>Suessiaceae</taxon>
        <taxon>Polarella</taxon>
    </lineage>
</organism>
<evidence type="ECO:0000313" key="1">
    <source>
        <dbReference type="EMBL" id="CAE8677017.1"/>
    </source>
</evidence>
<proteinExistence type="predicted"/>
<protein>
    <submittedName>
        <fullName evidence="1">Uncharacterized protein</fullName>
    </submittedName>
</protein>
<dbReference type="AlphaFoldDB" id="A0A813JD95"/>